<evidence type="ECO:0000256" key="2">
    <source>
        <dbReference type="ARBA" id="ARBA00023015"/>
    </source>
</evidence>
<dbReference type="Proteomes" id="UP000268048">
    <property type="component" value="Chromosome"/>
</dbReference>
<evidence type="ECO:0000256" key="3">
    <source>
        <dbReference type="ARBA" id="ARBA00023125"/>
    </source>
</evidence>
<dbReference type="SUPFAM" id="SSF46785">
    <property type="entry name" value="Winged helix' DNA-binding domain"/>
    <property type="match status" value="1"/>
</dbReference>
<dbReference type="PROSITE" id="PS50931">
    <property type="entry name" value="HTH_LYSR"/>
    <property type="match status" value="1"/>
</dbReference>
<dbReference type="Gene3D" id="3.40.190.290">
    <property type="match status" value="1"/>
</dbReference>
<keyword evidence="4" id="KW-0804">Transcription</keyword>
<evidence type="ECO:0000313" key="6">
    <source>
        <dbReference type="EMBL" id="AZE49472.1"/>
    </source>
</evidence>
<dbReference type="InterPro" id="IPR005119">
    <property type="entry name" value="LysR_subst-bd"/>
</dbReference>
<protein>
    <submittedName>
        <fullName evidence="6">Transcriptional regulator, LysR family</fullName>
    </submittedName>
</protein>
<organism evidence="6 7">
    <name type="scientific">Pseudomonas chlororaphis</name>
    <dbReference type="NCBI Taxonomy" id="587753"/>
    <lineage>
        <taxon>Bacteria</taxon>
        <taxon>Pseudomonadati</taxon>
        <taxon>Pseudomonadota</taxon>
        <taxon>Gammaproteobacteria</taxon>
        <taxon>Pseudomonadales</taxon>
        <taxon>Pseudomonadaceae</taxon>
        <taxon>Pseudomonas</taxon>
    </lineage>
</organism>
<keyword evidence="2" id="KW-0805">Transcription regulation</keyword>
<keyword evidence="3" id="KW-0238">DNA-binding</keyword>
<dbReference type="CDD" id="cd08422">
    <property type="entry name" value="PBP2_CrgA_like"/>
    <property type="match status" value="1"/>
</dbReference>
<dbReference type="PANTHER" id="PTHR30537:SF5">
    <property type="entry name" value="HTH-TYPE TRANSCRIPTIONAL ACTIVATOR TTDR-RELATED"/>
    <property type="match status" value="1"/>
</dbReference>
<dbReference type="Pfam" id="PF03466">
    <property type="entry name" value="LysR_substrate"/>
    <property type="match status" value="1"/>
</dbReference>
<proteinExistence type="inferred from homology"/>
<dbReference type="FunFam" id="3.40.190.290:FF:000001">
    <property type="entry name" value="Transcriptional regulator, LysR family"/>
    <property type="match status" value="1"/>
</dbReference>
<gene>
    <name evidence="6" type="ORF">C4K04_3802</name>
</gene>
<sequence>MSTVKHFLQHNPDLIGLLAFVRVAELGSFVAASQTLGLSKAAISKRLAALEAHLGARLLHRTTRRLSLTEAGLIYLEHAQKVCREALVAEDAVSEIHSRPRGTIRASVPLSFGLLHIAPWLASFLECYPQITVDLHFDDMIHDLIMEGLDVAIRIGDLRDSSLIARCIATSRVVLCAAPAYLEKRGRPQRPEDLHEHDCLLYSLVAWGQTWELRRGEEKFRMALVSRLQANSSLALKDATLHGAGVLRIPEFAVKQELQRGQLERVLPDWEMNDLKIHAVMPERRYIPKKIRVFVDFLQQCWLREEEALG</sequence>
<reference evidence="6 7" key="1">
    <citation type="submission" date="2018-03" db="EMBL/GenBank/DDBJ databases">
        <title>Diversity of phytobeneficial traits revealed by whole-genome analysis of worldwide-isolated phenazine-producing Pseudomonas spp.</title>
        <authorList>
            <person name="Biessy A."/>
            <person name="Novinscak A."/>
            <person name="Blom J."/>
            <person name="Leger G."/>
            <person name="Thomashow L.S."/>
            <person name="Cazorla F.M."/>
            <person name="Josic D."/>
            <person name="Filion M."/>
        </authorList>
    </citation>
    <scope>NUCLEOTIDE SEQUENCE [LARGE SCALE GENOMIC DNA]</scope>
    <source>
        <strain evidence="6 7">B25</strain>
    </source>
</reference>
<evidence type="ECO:0000256" key="1">
    <source>
        <dbReference type="ARBA" id="ARBA00009437"/>
    </source>
</evidence>
<evidence type="ECO:0000313" key="7">
    <source>
        <dbReference type="Proteomes" id="UP000268048"/>
    </source>
</evidence>
<dbReference type="Gene3D" id="1.10.10.10">
    <property type="entry name" value="Winged helix-like DNA-binding domain superfamily/Winged helix DNA-binding domain"/>
    <property type="match status" value="1"/>
</dbReference>
<dbReference type="EMBL" id="CP027753">
    <property type="protein sequence ID" value="AZE49472.1"/>
    <property type="molecule type" value="Genomic_DNA"/>
</dbReference>
<dbReference type="GO" id="GO:0003700">
    <property type="term" value="F:DNA-binding transcription factor activity"/>
    <property type="evidence" value="ECO:0007669"/>
    <property type="project" value="InterPro"/>
</dbReference>
<dbReference type="InterPro" id="IPR000847">
    <property type="entry name" value="LysR_HTH_N"/>
</dbReference>
<dbReference type="SUPFAM" id="SSF53850">
    <property type="entry name" value="Periplasmic binding protein-like II"/>
    <property type="match status" value="1"/>
</dbReference>
<evidence type="ECO:0000256" key="4">
    <source>
        <dbReference type="ARBA" id="ARBA00023163"/>
    </source>
</evidence>
<accession>A0A3G7TSQ3</accession>
<dbReference type="GO" id="GO:0043565">
    <property type="term" value="F:sequence-specific DNA binding"/>
    <property type="evidence" value="ECO:0007669"/>
    <property type="project" value="TreeGrafter"/>
</dbReference>
<dbReference type="PANTHER" id="PTHR30537">
    <property type="entry name" value="HTH-TYPE TRANSCRIPTIONAL REGULATOR"/>
    <property type="match status" value="1"/>
</dbReference>
<dbReference type="FunFam" id="1.10.10.10:FF:000001">
    <property type="entry name" value="LysR family transcriptional regulator"/>
    <property type="match status" value="1"/>
</dbReference>
<dbReference type="Pfam" id="PF00126">
    <property type="entry name" value="HTH_1"/>
    <property type="match status" value="1"/>
</dbReference>
<dbReference type="InterPro" id="IPR036388">
    <property type="entry name" value="WH-like_DNA-bd_sf"/>
</dbReference>
<name>A0A3G7TSQ3_9PSED</name>
<evidence type="ECO:0000259" key="5">
    <source>
        <dbReference type="PROSITE" id="PS50931"/>
    </source>
</evidence>
<dbReference type="AlphaFoldDB" id="A0A3G7TSQ3"/>
<dbReference type="RefSeq" id="WP_124321185.1">
    <property type="nucleotide sequence ID" value="NZ_CP027753.1"/>
</dbReference>
<comment type="similarity">
    <text evidence="1">Belongs to the LysR transcriptional regulatory family.</text>
</comment>
<dbReference type="InterPro" id="IPR058163">
    <property type="entry name" value="LysR-type_TF_proteobact-type"/>
</dbReference>
<dbReference type="GO" id="GO:0006351">
    <property type="term" value="P:DNA-templated transcription"/>
    <property type="evidence" value="ECO:0007669"/>
    <property type="project" value="TreeGrafter"/>
</dbReference>
<dbReference type="InterPro" id="IPR036390">
    <property type="entry name" value="WH_DNA-bd_sf"/>
</dbReference>
<feature type="domain" description="HTH lysR-type" evidence="5">
    <location>
        <begin position="12"/>
        <end position="69"/>
    </location>
</feature>